<reference evidence="1" key="1">
    <citation type="submission" date="2016-02" db="EMBL/GenBank/DDBJ databases">
        <title>WGS assembly of Manihot esculenta.</title>
        <authorList>
            <person name="Bredeson J.V."/>
            <person name="Prochnik S.E."/>
            <person name="Lyons J.B."/>
            <person name="Schmutz J."/>
            <person name="Grimwood J."/>
            <person name="Vrebalov J."/>
            <person name="Bart R.S."/>
            <person name="Amuge T."/>
            <person name="Ferguson M.E."/>
            <person name="Green R."/>
            <person name="Putnam N."/>
            <person name="Stites J."/>
            <person name="Rounsley S."/>
            <person name="Rokhsar D.S."/>
        </authorList>
    </citation>
    <scope>NUCLEOTIDE SEQUENCE [LARGE SCALE GENOMIC DNA]</scope>
    <source>
        <tissue evidence="1">Leaf</tissue>
    </source>
</reference>
<dbReference type="EMBL" id="CM004389">
    <property type="protein sequence ID" value="OAY56195.1"/>
    <property type="molecule type" value="Genomic_DNA"/>
</dbReference>
<organism evidence="1">
    <name type="scientific">Manihot esculenta</name>
    <name type="common">Cassava</name>
    <name type="synonym">Jatropha manihot</name>
    <dbReference type="NCBI Taxonomy" id="3983"/>
    <lineage>
        <taxon>Eukaryota</taxon>
        <taxon>Viridiplantae</taxon>
        <taxon>Streptophyta</taxon>
        <taxon>Embryophyta</taxon>
        <taxon>Tracheophyta</taxon>
        <taxon>Spermatophyta</taxon>
        <taxon>Magnoliopsida</taxon>
        <taxon>eudicotyledons</taxon>
        <taxon>Gunneridae</taxon>
        <taxon>Pentapetalae</taxon>
        <taxon>rosids</taxon>
        <taxon>fabids</taxon>
        <taxon>Malpighiales</taxon>
        <taxon>Euphorbiaceae</taxon>
        <taxon>Crotonoideae</taxon>
        <taxon>Manihoteae</taxon>
        <taxon>Manihot</taxon>
    </lineage>
</organism>
<gene>
    <name evidence="1" type="ORF">MANES_03G209600</name>
</gene>
<dbReference type="AlphaFoldDB" id="A0A2C9W9K0"/>
<sequence length="53" mass="6197">MSREMKHLIPVVLWIDCARLLLLSFFPIRAVSAEIYGWRVAHGMIELGTWKQN</sequence>
<proteinExistence type="predicted"/>
<evidence type="ECO:0000313" key="1">
    <source>
        <dbReference type="EMBL" id="OAY56195.1"/>
    </source>
</evidence>
<accession>A0A2C9W9K0</accession>
<protein>
    <submittedName>
        <fullName evidence="1">Uncharacterized protein</fullName>
    </submittedName>
</protein>
<name>A0A2C9W9K0_MANES</name>